<organism evidence="1 2">
    <name type="scientific">Cephalotus follicularis</name>
    <name type="common">Albany pitcher plant</name>
    <dbReference type="NCBI Taxonomy" id="3775"/>
    <lineage>
        <taxon>Eukaryota</taxon>
        <taxon>Viridiplantae</taxon>
        <taxon>Streptophyta</taxon>
        <taxon>Embryophyta</taxon>
        <taxon>Tracheophyta</taxon>
        <taxon>Spermatophyta</taxon>
        <taxon>Magnoliopsida</taxon>
        <taxon>eudicotyledons</taxon>
        <taxon>Gunneridae</taxon>
        <taxon>Pentapetalae</taxon>
        <taxon>rosids</taxon>
        <taxon>fabids</taxon>
        <taxon>Oxalidales</taxon>
        <taxon>Cephalotaceae</taxon>
        <taxon>Cephalotus</taxon>
    </lineage>
</organism>
<evidence type="ECO:0000313" key="1">
    <source>
        <dbReference type="EMBL" id="GAV92276.1"/>
    </source>
</evidence>
<sequence length="122" mass="14185">MCPYTARVWEEVLRMCNVERMALPWADEIQWMLAHSKGSKFPETVRKLALAATVYHVWLERNRRSFSNLFLPHQDLVRRVRRDVVGKLSTRNNAQQCEHHHSICVNWGVTVEDGIAPVVHGP</sequence>
<accession>A0A1Q3DIA6</accession>
<dbReference type="Proteomes" id="UP000187406">
    <property type="component" value="Unassembled WGS sequence"/>
</dbReference>
<dbReference type="EMBL" id="BDDD01009277">
    <property type="protein sequence ID" value="GAV92276.1"/>
    <property type="molecule type" value="Genomic_DNA"/>
</dbReference>
<proteinExistence type="predicted"/>
<reference evidence="2" key="1">
    <citation type="submission" date="2016-04" db="EMBL/GenBank/DDBJ databases">
        <title>Cephalotus genome sequencing.</title>
        <authorList>
            <person name="Fukushima K."/>
            <person name="Hasebe M."/>
            <person name="Fang X."/>
        </authorList>
    </citation>
    <scope>NUCLEOTIDE SEQUENCE [LARGE SCALE GENOMIC DNA]</scope>
    <source>
        <strain evidence="2">cv. St1</strain>
    </source>
</reference>
<protein>
    <recommendedName>
        <fullName evidence="3">Zf-RVT domain-containing protein</fullName>
    </recommendedName>
</protein>
<evidence type="ECO:0008006" key="3">
    <source>
        <dbReference type="Google" id="ProtNLM"/>
    </source>
</evidence>
<dbReference type="AlphaFoldDB" id="A0A1Q3DIA6"/>
<comment type="caution">
    <text evidence="1">The sequence shown here is derived from an EMBL/GenBank/DDBJ whole genome shotgun (WGS) entry which is preliminary data.</text>
</comment>
<dbReference type="InParanoid" id="A0A1Q3DIA6"/>
<gene>
    <name evidence="1" type="ORF">CFOL_v3_35657</name>
</gene>
<evidence type="ECO:0000313" key="2">
    <source>
        <dbReference type="Proteomes" id="UP000187406"/>
    </source>
</evidence>
<keyword evidence="2" id="KW-1185">Reference proteome</keyword>
<name>A0A1Q3DIA6_CEPFO</name>